<dbReference type="EMBL" id="MIGA01000027">
    <property type="protein sequence ID" value="OSY44482.1"/>
    <property type="molecule type" value="Genomic_DNA"/>
</dbReference>
<reference evidence="1 2" key="1">
    <citation type="submission" date="2016-09" db="EMBL/GenBank/DDBJ databases">
        <title>Streptomyces platensis DSM40041, a candidate organism with high potential of specific P450 cytochromes.</title>
        <authorList>
            <person name="Grumaz C."/>
            <person name="Vainshtein Y."/>
            <person name="Kirstahler P."/>
            <person name="Sohn K."/>
        </authorList>
    </citation>
    <scope>NUCLEOTIDE SEQUENCE [LARGE SCALE GENOMIC DNA]</scope>
    <source>
        <strain evidence="1 2">DSM 40041</strain>
    </source>
</reference>
<keyword evidence="2" id="KW-1185">Reference proteome</keyword>
<sequence>MEFTEPGTIDDLVEDATAAGYRATSRLVHDWVSKGLLGKPQRRRTGPNGSEKALHSANQRFLFIALLRERVSTPRLSDLASVPLSLWLYGGDEWVSTDQALRAFQTWVGDPRRTKAWARKVAAWVMSDVDDPRLGTRPSRRELLDALAEALYTGYFDRDLIVAKARPLFETADALLPLANPEDPDQPPRTPEALAFHLEMIIAGGQAISAGELEPWELDAIRELENDSEGATPTPEQFASAPTNLFRGIGVWVIMRRFKQPPNRPDGP</sequence>
<organism evidence="1 2">
    <name type="scientific">Streptomyces platensis</name>
    <dbReference type="NCBI Taxonomy" id="58346"/>
    <lineage>
        <taxon>Bacteria</taxon>
        <taxon>Bacillati</taxon>
        <taxon>Actinomycetota</taxon>
        <taxon>Actinomycetes</taxon>
        <taxon>Kitasatosporales</taxon>
        <taxon>Streptomycetaceae</taxon>
        <taxon>Streptomyces</taxon>
    </lineage>
</organism>
<dbReference type="RefSeq" id="WP_143658917.1">
    <property type="nucleotide sequence ID" value="NZ_BAABSS010000047.1"/>
</dbReference>
<evidence type="ECO:0000313" key="2">
    <source>
        <dbReference type="Proteomes" id="UP000194225"/>
    </source>
</evidence>
<evidence type="ECO:0000313" key="1">
    <source>
        <dbReference type="EMBL" id="OSY44482.1"/>
    </source>
</evidence>
<comment type="caution">
    <text evidence="1">The sequence shown here is derived from an EMBL/GenBank/DDBJ whole genome shotgun (WGS) entry which is preliminary data.</text>
</comment>
<proteinExistence type="predicted"/>
<name>A0ABX3XV16_STRPT</name>
<gene>
    <name evidence="1" type="ORF">BG653_04085</name>
</gene>
<dbReference type="GeneID" id="90924921"/>
<dbReference type="Proteomes" id="UP000194225">
    <property type="component" value="Unassembled WGS sequence"/>
</dbReference>
<protein>
    <submittedName>
        <fullName evidence="1">Uncharacterized protein</fullName>
    </submittedName>
</protein>
<accession>A0ABX3XV16</accession>